<dbReference type="AlphaFoldDB" id="A0A1I2X6Z8"/>
<sequence length="154" mass="16696">MKWMPALLLIVTPLASAVAQDSNRDYLEHRNDLGIVAYCSSKGMLQPDSAQFFAAGMDEVFGKQANTPKGDLHEQKGRDGIAYLDGDEQTLAELAADNKVPVSEVCDQYKLKIKLGKSSRSARRRPSDRIKSASQNARPWTVLVSEAGGATGVS</sequence>
<evidence type="ECO:0000256" key="2">
    <source>
        <dbReference type="SAM" id="SignalP"/>
    </source>
</evidence>
<evidence type="ECO:0000313" key="3">
    <source>
        <dbReference type="EMBL" id="SFH07741.1"/>
    </source>
</evidence>
<keyword evidence="4" id="KW-1185">Reference proteome</keyword>
<evidence type="ECO:0000313" key="4">
    <source>
        <dbReference type="Proteomes" id="UP000199229"/>
    </source>
</evidence>
<feature type="chain" id="PRO_5011796102" evidence="2">
    <location>
        <begin position="18"/>
        <end position="154"/>
    </location>
</feature>
<dbReference type="EMBL" id="FOPM01000031">
    <property type="protein sequence ID" value="SFH07741.1"/>
    <property type="molecule type" value="Genomic_DNA"/>
</dbReference>
<protein>
    <submittedName>
        <fullName evidence="3">Uncharacterized protein</fullName>
    </submittedName>
</protein>
<name>A0A1I2X6Z8_9HYPH</name>
<accession>A0A1I2X6Z8</accession>
<reference evidence="4" key="1">
    <citation type="submission" date="2016-10" db="EMBL/GenBank/DDBJ databases">
        <authorList>
            <person name="Varghese N."/>
            <person name="Submissions S."/>
        </authorList>
    </citation>
    <scope>NUCLEOTIDE SEQUENCE [LARGE SCALE GENOMIC DNA]</scope>
    <source>
        <strain evidence="4">Gh-105</strain>
    </source>
</reference>
<dbReference type="Proteomes" id="UP000199229">
    <property type="component" value="Unassembled WGS sequence"/>
</dbReference>
<organism evidence="3 4">
    <name type="scientific">Methylobacterium gossipiicola</name>
    <dbReference type="NCBI Taxonomy" id="582675"/>
    <lineage>
        <taxon>Bacteria</taxon>
        <taxon>Pseudomonadati</taxon>
        <taxon>Pseudomonadota</taxon>
        <taxon>Alphaproteobacteria</taxon>
        <taxon>Hyphomicrobiales</taxon>
        <taxon>Methylobacteriaceae</taxon>
        <taxon>Methylobacterium</taxon>
    </lineage>
</organism>
<evidence type="ECO:0000256" key="1">
    <source>
        <dbReference type="SAM" id="MobiDB-lite"/>
    </source>
</evidence>
<proteinExistence type="predicted"/>
<gene>
    <name evidence="3" type="ORF">SAMN05192565_13124</name>
</gene>
<dbReference type="RefSeq" id="WP_177232463.1">
    <property type="nucleotide sequence ID" value="NZ_FOPM01000031.1"/>
</dbReference>
<feature type="signal peptide" evidence="2">
    <location>
        <begin position="1"/>
        <end position="17"/>
    </location>
</feature>
<dbReference type="STRING" id="582675.SAMN05192565_13124"/>
<feature type="region of interest" description="Disordered" evidence="1">
    <location>
        <begin position="117"/>
        <end position="136"/>
    </location>
</feature>
<keyword evidence="2" id="KW-0732">Signal</keyword>